<keyword evidence="2" id="KW-0805">Transcription regulation</keyword>
<gene>
    <name evidence="7" type="ORF">D0Z08_03420</name>
</gene>
<dbReference type="Pfam" id="PF00486">
    <property type="entry name" value="Trans_reg_C"/>
    <property type="match status" value="1"/>
</dbReference>
<dbReference type="Gene3D" id="1.25.40.10">
    <property type="entry name" value="Tetratricopeptide repeat domain"/>
    <property type="match status" value="2"/>
</dbReference>
<dbReference type="InterPro" id="IPR016032">
    <property type="entry name" value="Sig_transdc_resp-reg_C-effctor"/>
</dbReference>
<keyword evidence="4" id="KW-0804">Transcription</keyword>
<sequence length="1135" mass="120223">MLGPAPAGLQDQAADLGAADVHEVDDAALEGTRLVGLVEALLLGLLLGLLVRLVDLLGHRGLLGGCRRLSPGCDRKARPATLQPGCSRPGRRTLSAVSALSVRVLGELTVDGTDLTRLDRKARSLLQLLALARGRAVPADTLVDALWGEEPPARPSDQLAVLASRLRRELGRDRIERTDAGYRLRADWLDVAELEAVVGEAERRSAAGEVAGAVAAARVGLSLARGRVPEPRTASPWALAEHADAVRLVQRARQDATAAFLEAGHWRDALDLAAADALADPLDEEAVRAVMQAQAAGGRPGLALASYAALRATLAEQLGTDPSPETEALNTAILRGEVPVRAAARQPTALVGRTSQAGHLDALARRALDDGSARVAKVAGEAGIGKTTLLDVWSRARRDAGDLVLSGTCGALDHAAPLDVVLTAIVDHLRASADADALLGPETGVLAPLLGLTAAGAGEPRGVDPALGPATLFAAVTAVLGRIAGANGAILVIDDAHLAGQAFADWLGYVLRRPLPVLVVVGVRPAEGPALPATDEIGLGPLDRDQVAELVGNDRADDLYLRSGGHPLFLSELAAVPAGALPPSLVAAVSARCDQLGSAGDLVRAAAIIGDLDVELLAAVLGRRSLHVLGDVELAEQHGLLVEDAGRHRFRHELVREALVTGTTPGRRALLHREAGRVLAGRPDADPAVVADHARLGDDHTLAATWLRIAAARAAERFDHATAEDLLDQSLALVPDHETVIARAQVRIRRGRYRAAEEDVTAATGAGVRRWEVGAWAAYFDRRFDDALRYAEDGALAADDDETRTRCRVASGRILHARGDLESAHDRLSRAMESGSGDERLEAAAWLGVVHAHRSRAGEAVELLRPLTRAAASADHTAATLHAMLFTGHALAVAGRAEQALSWFDAYTAEVTRRDVPRFAGRGINFRGWALRNLGATQEGLEHHHQSFEVAETVGFPEMYVAALEDLAEDRIRAADPEGAAPLLARARAGLAGDLVFGWRLAMKLDLLEAQVQLLSGSPEDALRTADALQAAAARIGVPRYETCARLVRHRALAALGEPVDPDQAWRDLGDLERAVRVEAWWWAGQTGADLGEARWLERSEQLADELARSAGSYGDGLRAEADRHLSRWRRLSEP</sequence>
<dbReference type="InterPro" id="IPR005158">
    <property type="entry name" value="BTAD"/>
</dbReference>
<dbReference type="SMART" id="SM01043">
    <property type="entry name" value="BTAD"/>
    <property type="match status" value="1"/>
</dbReference>
<comment type="similarity">
    <text evidence="1">Belongs to the AfsR/DnrI/RedD regulatory family.</text>
</comment>
<evidence type="ECO:0000313" key="7">
    <source>
        <dbReference type="EMBL" id="RHW28901.1"/>
    </source>
</evidence>
<dbReference type="AlphaFoldDB" id="A0A417Y8N5"/>
<dbReference type="SUPFAM" id="SSF46894">
    <property type="entry name" value="C-terminal effector domain of the bipartite response regulators"/>
    <property type="match status" value="1"/>
</dbReference>
<proteinExistence type="inferred from homology"/>
<protein>
    <recommendedName>
        <fullName evidence="6">OmpR/PhoB-type domain-containing protein</fullName>
    </recommendedName>
</protein>
<accession>A0A417Y8N5</accession>
<dbReference type="SUPFAM" id="SSF48452">
    <property type="entry name" value="TPR-like"/>
    <property type="match status" value="2"/>
</dbReference>
<feature type="domain" description="OmpR/PhoB-type" evidence="6">
    <location>
        <begin position="91"/>
        <end position="186"/>
    </location>
</feature>
<evidence type="ECO:0000256" key="4">
    <source>
        <dbReference type="ARBA" id="ARBA00023163"/>
    </source>
</evidence>
<dbReference type="Pfam" id="PF03704">
    <property type="entry name" value="BTAD"/>
    <property type="match status" value="1"/>
</dbReference>
<comment type="caution">
    <text evidence="7">The sequence shown here is derived from an EMBL/GenBank/DDBJ whole genome shotgun (WGS) entry which is preliminary data.</text>
</comment>
<dbReference type="SUPFAM" id="SSF52540">
    <property type="entry name" value="P-loop containing nucleoside triphosphate hydrolases"/>
    <property type="match status" value="1"/>
</dbReference>
<dbReference type="GO" id="GO:0006355">
    <property type="term" value="P:regulation of DNA-templated transcription"/>
    <property type="evidence" value="ECO:0007669"/>
    <property type="project" value="InterPro"/>
</dbReference>
<organism evidence="7 8">
    <name type="scientific">Nocardioides immobilis</name>
    <dbReference type="NCBI Taxonomy" id="2049295"/>
    <lineage>
        <taxon>Bacteria</taxon>
        <taxon>Bacillati</taxon>
        <taxon>Actinomycetota</taxon>
        <taxon>Actinomycetes</taxon>
        <taxon>Propionibacteriales</taxon>
        <taxon>Nocardioidaceae</taxon>
        <taxon>Nocardioides</taxon>
    </lineage>
</organism>
<keyword evidence="8" id="KW-1185">Reference proteome</keyword>
<dbReference type="InterPro" id="IPR001867">
    <property type="entry name" value="OmpR/PhoB-type_DNA-bd"/>
</dbReference>
<dbReference type="Gene3D" id="1.10.10.10">
    <property type="entry name" value="Winged helix-like DNA-binding domain superfamily/Winged helix DNA-binding domain"/>
    <property type="match status" value="1"/>
</dbReference>
<name>A0A417Y8N5_9ACTN</name>
<dbReference type="EMBL" id="QXGH01000009">
    <property type="protein sequence ID" value="RHW28901.1"/>
    <property type="molecule type" value="Genomic_DNA"/>
</dbReference>
<dbReference type="InterPro" id="IPR027417">
    <property type="entry name" value="P-loop_NTPase"/>
</dbReference>
<dbReference type="InterPro" id="IPR011990">
    <property type="entry name" value="TPR-like_helical_dom_sf"/>
</dbReference>
<dbReference type="OrthoDB" id="3666751at2"/>
<evidence type="ECO:0000256" key="5">
    <source>
        <dbReference type="PROSITE-ProRule" id="PRU01091"/>
    </source>
</evidence>
<evidence type="ECO:0000256" key="3">
    <source>
        <dbReference type="ARBA" id="ARBA00023125"/>
    </source>
</evidence>
<dbReference type="GO" id="GO:0003677">
    <property type="term" value="F:DNA binding"/>
    <property type="evidence" value="ECO:0007669"/>
    <property type="project" value="UniProtKB-UniRule"/>
</dbReference>
<evidence type="ECO:0000259" key="6">
    <source>
        <dbReference type="PROSITE" id="PS51755"/>
    </source>
</evidence>
<evidence type="ECO:0000256" key="2">
    <source>
        <dbReference type="ARBA" id="ARBA00023015"/>
    </source>
</evidence>
<keyword evidence="3 5" id="KW-0238">DNA-binding</keyword>
<dbReference type="InterPro" id="IPR051677">
    <property type="entry name" value="AfsR-DnrI-RedD_regulator"/>
</dbReference>
<dbReference type="Proteomes" id="UP000283644">
    <property type="component" value="Unassembled WGS sequence"/>
</dbReference>
<dbReference type="SMART" id="SM00862">
    <property type="entry name" value="Trans_reg_C"/>
    <property type="match status" value="1"/>
</dbReference>
<dbReference type="PROSITE" id="PS51755">
    <property type="entry name" value="OMPR_PHOB"/>
    <property type="match status" value="1"/>
</dbReference>
<dbReference type="InterPro" id="IPR036388">
    <property type="entry name" value="WH-like_DNA-bd_sf"/>
</dbReference>
<evidence type="ECO:0000313" key="8">
    <source>
        <dbReference type="Proteomes" id="UP000283644"/>
    </source>
</evidence>
<dbReference type="PANTHER" id="PTHR35807:SF1">
    <property type="entry name" value="TRANSCRIPTIONAL REGULATOR REDD"/>
    <property type="match status" value="1"/>
</dbReference>
<evidence type="ECO:0000256" key="1">
    <source>
        <dbReference type="ARBA" id="ARBA00005820"/>
    </source>
</evidence>
<dbReference type="PANTHER" id="PTHR35807">
    <property type="entry name" value="TRANSCRIPTIONAL REGULATOR REDD-RELATED"/>
    <property type="match status" value="1"/>
</dbReference>
<reference evidence="7 8" key="1">
    <citation type="submission" date="2018-09" db="EMBL/GenBank/DDBJ databases">
        <title>Genome sequencing of Nocardioides immobilis CCTCC AB 2017083 for comparison to Nocardioides silvaticus.</title>
        <authorList>
            <person name="Li C."/>
            <person name="Wang G."/>
        </authorList>
    </citation>
    <scope>NUCLEOTIDE SEQUENCE [LARGE SCALE GENOMIC DNA]</scope>
    <source>
        <strain evidence="7 8">CCTCC AB 2017083</strain>
    </source>
</reference>
<dbReference type="GO" id="GO:0000160">
    <property type="term" value="P:phosphorelay signal transduction system"/>
    <property type="evidence" value="ECO:0007669"/>
    <property type="project" value="InterPro"/>
</dbReference>
<feature type="DNA-binding region" description="OmpR/PhoB-type" evidence="5">
    <location>
        <begin position="91"/>
        <end position="186"/>
    </location>
</feature>